<dbReference type="AlphaFoldDB" id="A0A3L6TRR4"/>
<feature type="compositionally biased region" description="Polar residues" evidence="1">
    <location>
        <begin position="77"/>
        <end position="105"/>
    </location>
</feature>
<reference evidence="3" key="1">
    <citation type="journal article" date="2019" name="Nat. Commun.">
        <title>The genome of broomcorn millet.</title>
        <authorList>
            <person name="Zou C."/>
            <person name="Miki D."/>
            <person name="Li D."/>
            <person name="Tang Q."/>
            <person name="Xiao L."/>
            <person name="Rajput S."/>
            <person name="Deng P."/>
            <person name="Jia W."/>
            <person name="Huang R."/>
            <person name="Zhang M."/>
            <person name="Sun Y."/>
            <person name="Hu J."/>
            <person name="Fu X."/>
            <person name="Schnable P.S."/>
            <person name="Li F."/>
            <person name="Zhang H."/>
            <person name="Feng B."/>
            <person name="Zhu X."/>
            <person name="Liu R."/>
            <person name="Schnable J.C."/>
            <person name="Zhu J.-K."/>
            <person name="Zhang H."/>
        </authorList>
    </citation>
    <scope>NUCLEOTIDE SEQUENCE [LARGE SCALE GENOMIC DNA]</scope>
</reference>
<name>A0A3L6TRR4_PANMI</name>
<dbReference type="STRING" id="4540.A0A3L6TRR4"/>
<evidence type="ECO:0000313" key="2">
    <source>
        <dbReference type="EMBL" id="RLN42840.1"/>
    </source>
</evidence>
<feature type="region of interest" description="Disordered" evidence="1">
    <location>
        <begin position="38"/>
        <end position="148"/>
    </location>
</feature>
<keyword evidence="3" id="KW-1185">Reference proteome</keyword>
<dbReference type="OrthoDB" id="661604at2759"/>
<gene>
    <name evidence="2" type="ORF">C2845_PM01G24100</name>
</gene>
<evidence type="ECO:0000256" key="1">
    <source>
        <dbReference type="SAM" id="MobiDB-lite"/>
    </source>
</evidence>
<dbReference type="EMBL" id="PQIB02000001">
    <property type="protein sequence ID" value="RLN42840.1"/>
    <property type="molecule type" value="Genomic_DNA"/>
</dbReference>
<organism evidence="2 3">
    <name type="scientific">Panicum miliaceum</name>
    <name type="common">Proso millet</name>
    <name type="synonym">Broomcorn millet</name>
    <dbReference type="NCBI Taxonomy" id="4540"/>
    <lineage>
        <taxon>Eukaryota</taxon>
        <taxon>Viridiplantae</taxon>
        <taxon>Streptophyta</taxon>
        <taxon>Embryophyta</taxon>
        <taxon>Tracheophyta</taxon>
        <taxon>Spermatophyta</taxon>
        <taxon>Magnoliopsida</taxon>
        <taxon>Liliopsida</taxon>
        <taxon>Poales</taxon>
        <taxon>Poaceae</taxon>
        <taxon>PACMAD clade</taxon>
        <taxon>Panicoideae</taxon>
        <taxon>Panicodae</taxon>
        <taxon>Paniceae</taxon>
        <taxon>Panicinae</taxon>
        <taxon>Panicum</taxon>
        <taxon>Panicum sect. Panicum</taxon>
    </lineage>
</organism>
<comment type="caution">
    <text evidence="2">The sequence shown here is derived from an EMBL/GenBank/DDBJ whole genome shotgun (WGS) entry which is preliminary data.</text>
</comment>
<dbReference type="Gene3D" id="3.10.20.30">
    <property type="match status" value="1"/>
</dbReference>
<evidence type="ECO:0000313" key="3">
    <source>
        <dbReference type="Proteomes" id="UP000275267"/>
    </source>
</evidence>
<sequence>MGKAVVVAVNRGERYEAAGVDPPATLLEFLRTRTPVKGPKLGCGEAVQRSHVPHRPQIQRRPAASDSLPPAEYPAPSSETDSETTAAILPTSSCRPATGSQTIPPSSRLPCSAGITPRRLSVRPRRPVAAVAPSRHPRAIHAAPGSRGAASQSALTTILLLPLGRPAVPAASGSRHAASSSALVVLLLPLVRPAPPLPPPRSSGKLARGGRGLLHDTAGARAPGARGDAASCASDVAAASRAWWDALRPLREALALHAYGRRVKHGPMAGAAARGGGAEGVSRWRGSACLDYSGGWRCGSAAAMVNNRLMCWEEAVEDYRSPAELGHPVGICNLGSPTLKV</sequence>
<dbReference type="InterPro" id="IPR053301">
    <property type="entry name" value="F-box_motif"/>
</dbReference>
<dbReference type="Proteomes" id="UP000275267">
    <property type="component" value="Unassembled WGS sequence"/>
</dbReference>
<dbReference type="PANTHER" id="PTHR45088:SF1">
    <property type="entry name" value="OS04G0476000 PROTEIN"/>
    <property type="match status" value="1"/>
</dbReference>
<dbReference type="InterPro" id="IPR012675">
    <property type="entry name" value="Beta-grasp_dom_sf"/>
</dbReference>
<proteinExistence type="predicted"/>
<dbReference type="PANTHER" id="PTHR45088">
    <property type="entry name" value="OSJNBA0022H21.17 PROTEIN"/>
    <property type="match status" value="1"/>
</dbReference>
<protein>
    <submittedName>
        <fullName evidence="2">Sel1-like repeat</fullName>
    </submittedName>
</protein>
<accession>A0A3L6TRR4</accession>